<dbReference type="Gene3D" id="2.40.420.20">
    <property type="match status" value="1"/>
</dbReference>
<dbReference type="PANTHER" id="PTHR30469">
    <property type="entry name" value="MULTIDRUG RESISTANCE PROTEIN MDTA"/>
    <property type="match status" value="1"/>
</dbReference>
<evidence type="ECO:0000259" key="3">
    <source>
        <dbReference type="Pfam" id="PF25967"/>
    </source>
</evidence>
<evidence type="ECO:0000313" key="5">
    <source>
        <dbReference type="Proteomes" id="UP000009874"/>
    </source>
</evidence>
<reference evidence="4 5" key="1">
    <citation type="submission" date="2012-09" db="EMBL/GenBank/DDBJ databases">
        <title>The Genome Sequence of Massilia timonae CCUG 45783.</title>
        <authorList>
            <consortium name="The Broad Institute Genome Sequencing Platform"/>
            <person name="Earl A."/>
            <person name="Ward D."/>
            <person name="Feldgarden M."/>
            <person name="Gevers D."/>
            <person name="Huys G."/>
            <person name="Walker B."/>
            <person name="Young S.K."/>
            <person name="Zeng Q."/>
            <person name="Gargeya S."/>
            <person name="Fitzgerald M."/>
            <person name="Haas B."/>
            <person name="Abouelleil A."/>
            <person name="Alvarado L."/>
            <person name="Arachchi H.M."/>
            <person name="Berlin A.M."/>
            <person name="Chapman S.B."/>
            <person name="Goldberg J."/>
            <person name="Griggs A."/>
            <person name="Gujja S."/>
            <person name="Hansen M."/>
            <person name="Howarth C."/>
            <person name="Imamovic A."/>
            <person name="Larimer J."/>
            <person name="McCowen C."/>
            <person name="Montmayeur A."/>
            <person name="Murphy C."/>
            <person name="Neiman D."/>
            <person name="Pearson M."/>
            <person name="Priest M."/>
            <person name="Roberts A."/>
            <person name="Saif S."/>
            <person name="Shea T."/>
            <person name="Sisk P."/>
            <person name="Sykes S."/>
            <person name="Wortman J."/>
            <person name="Nusbaum C."/>
            <person name="Birren B."/>
        </authorList>
    </citation>
    <scope>NUCLEOTIDE SEQUENCE [LARGE SCALE GENOMIC DNA]</scope>
    <source>
        <strain evidence="4 5">CCUG 45783</strain>
    </source>
</reference>
<dbReference type="Proteomes" id="UP000009874">
    <property type="component" value="Unassembled WGS sequence"/>
</dbReference>
<dbReference type="GO" id="GO:0015562">
    <property type="term" value="F:efflux transmembrane transporter activity"/>
    <property type="evidence" value="ECO:0007669"/>
    <property type="project" value="TreeGrafter"/>
</dbReference>
<dbReference type="STRING" id="47229.LO55_2649"/>
<evidence type="ECO:0000256" key="2">
    <source>
        <dbReference type="SAM" id="Phobius"/>
    </source>
</evidence>
<dbReference type="AlphaFoldDB" id="K9DJY3"/>
<protein>
    <submittedName>
        <fullName evidence="4">Efflux transporter, RND family, MFP subunit</fullName>
    </submittedName>
</protein>
<dbReference type="EMBL" id="AGZI01000002">
    <property type="protein sequence ID" value="EKU84638.1"/>
    <property type="molecule type" value="Genomic_DNA"/>
</dbReference>
<proteinExistence type="inferred from homology"/>
<keyword evidence="2" id="KW-0472">Membrane</keyword>
<keyword evidence="2" id="KW-0812">Transmembrane</keyword>
<organism evidence="4 5">
    <name type="scientific">Massilia timonae CCUG 45783</name>
    <dbReference type="NCBI Taxonomy" id="883126"/>
    <lineage>
        <taxon>Bacteria</taxon>
        <taxon>Pseudomonadati</taxon>
        <taxon>Pseudomonadota</taxon>
        <taxon>Betaproteobacteria</taxon>
        <taxon>Burkholderiales</taxon>
        <taxon>Oxalobacteraceae</taxon>
        <taxon>Telluria group</taxon>
        <taxon>Massilia</taxon>
    </lineage>
</organism>
<accession>K9DJY3</accession>
<dbReference type="PATRIC" id="fig|883126.3.peg.73"/>
<feature type="transmembrane region" description="Helical" evidence="2">
    <location>
        <begin position="28"/>
        <end position="49"/>
    </location>
</feature>
<dbReference type="InterPro" id="IPR006143">
    <property type="entry name" value="RND_pump_MFP"/>
</dbReference>
<dbReference type="Pfam" id="PF25967">
    <property type="entry name" value="RND-MFP_C"/>
    <property type="match status" value="1"/>
</dbReference>
<comment type="caution">
    <text evidence="4">The sequence shown here is derived from an EMBL/GenBank/DDBJ whole genome shotgun (WGS) entry which is preliminary data.</text>
</comment>
<dbReference type="Gene3D" id="2.40.50.100">
    <property type="match status" value="1"/>
</dbReference>
<dbReference type="InterPro" id="IPR058627">
    <property type="entry name" value="MdtA-like_C"/>
</dbReference>
<comment type="similarity">
    <text evidence="1">Belongs to the membrane fusion protein (MFP) (TC 8.A.1) family.</text>
</comment>
<dbReference type="GO" id="GO:1990281">
    <property type="term" value="C:efflux pump complex"/>
    <property type="evidence" value="ECO:0007669"/>
    <property type="project" value="TreeGrafter"/>
</dbReference>
<dbReference type="Gene3D" id="2.40.30.170">
    <property type="match status" value="1"/>
</dbReference>
<name>K9DJY3_9BURK</name>
<keyword evidence="5" id="KW-1185">Reference proteome</keyword>
<keyword evidence="2" id="KW-1133">Transmembrane helix</keyword>
<evidence type="ECO:0000313" key="4">
    <source>
        <dbReference type="EMBL" id="EKU84638.1"/>
    </source>
</evidence>
<dbReference type="NCBIfam" id="TIGR01730">
    <property type="entry name" value="RND_mfp"/>
    <property type="match status" value="1"/>
</dbReference>
<sequence>MNQPNLDPVRSGPATGAAMDAPITARRLPWRGLAAAVLAGVAIAGYFAWPRGLEVARADVHIATAELGAFRDELVVRAQAVSLTSVMLDSTESGRVEEVIARDGLVVTKGELLFRLSNPQRHLDLLARQSEHAQQISNLASMRVALETSRADHQRRISELSYETAQAGKHHQRAAELAAKGFLSPAQAEEASDRLAQQRHLLAEANSAARTDLAIKQDVVRQMQKAIAGLETGLALVGNTVNALAVRAPVAGRLTDFRLQVGETVRPDQRIGRIDDPARFKLTAQVDEFYLTRVAIGHRGSVEVDGRNYLVEVSRIFPQIKDGRFVVELVFAKAQPGSLRPGQSADTRITLGAASKGLLLPNSAFVNDSGGAYAYVVAGDGRSAVRRPIRVGRRSNSQIELLDGIAAGERVIVSSVAAFGKAERLRLVD</sequence>
<evidence type="ECO:0000256" key="1">
    <source>
        <dbReference type="ARBA" id="ARBA00009477"/>
    </source>
</evidence>
<dbReference type="eggNOG" id="COG0845">
    <property type="taxonomic scope" value="Bacteria"/>
</dbReference>
<dbReference type="Gene3D" id="1.10.287.470">
    <property type="entry name" value="Helix hairpin bin"/>
    <property type="match status" value="1"/>
</dbReference>
<feature type="domain" description="Multidrug resistance protein MdtA-like C-terminal permuted SH3" evidence="3">
    <location>
        <begin position="358"/>
        <end position="415"/>
    </location>
</feature>
<dbReference type="HOGENOM" id="CLU_018816_16_1_4"/>
<dbReference type="PANTHER" id="PTHR30469:SF33">
    <property type="entry name" value="SLR1207 PROTEIN"/>
    <property type="match status" value="1"/>
</dbReference>
<gene>
    <name evidence="4" type="ORF">HMPREF9710_00073</name>
</gene>